<keyword evidence="1" id="KW-0067">ATP-binding</keyword>
<evidence type="ECO:0000313" key="1">
    <source>
        <dbReference type="EMBL" id="EUA07354.1"/>
    </source>
</evidence>
<dbReference type="AlphaFoldDB" id="X7YJT1"/>
<keyword evidence="1" id="KW-0547">Nucleotide-binding</keyword>
<proteinExistence type="predicted"/>
<keyword evidence="1" id="KW-0347">Helicase</keyword>
<dbReference type="GO" id="GO:0004386">
    <property type="term" value="F:helicase activity"/>
    <property type="evidence" value="ECO:0007669"/>
    <property type="project" value="UniProtKB-KW"/>
</dbReference>
<keyword evidence="1" id="KW-0378">Hydrolase</keyword>
<organism evidence="1">
    <name type="scientific">Mycobacterium xenopi 4042</name>
    <dbReference type="NCBI Taxonomy" id="1299334"/>
    <lineage>
        <taxon>Bacteria</taxon>
        <taxon>Bacillati</taxon>
        <taxon>Actinomycetota</taxon>
        <taxon>Actinomycetes</taxon>
        <taxon>Mycobacteriales</taxon>
        <taxon>Mycobacteriaceae</taxon>
        <taxon>Mycobacterium</taxon>
    </lineage>
</organism>
<protein>
    <submittedName>
        <fullName evidence="1">DNA/RNA helicase, superfamily II</fullName>
    </submittedName>
</protein>
<gene>
    <name evidence="1" type="ORF">I553_0168</name>
</gene>
<comment type="caution">
    <text evidence="1">The sequence shown here is derived from an EMBL/GenBank/DDBJ whole genome shotgun (WGS) entry which is preliminary data.</text>
</comment>
<sequence length="165" mass="17531">MTSDQVLGRGGQVVGDLQAQFAGGHHDQCPWVAAEPGLCGDALQQWHAERQGLAHAGAGLADHVFAGQRQRQGEFLDGKRAFNALIGQGSDYFVANPQFGKRWGRCGNKGGHAWAISLSVLGSVNLVAFRRVSGVHECLTPNTLPIRRPCAAQGGPTACTHIIVR</sequence>
<name>X7YJT1_MYCXE</name>
<dbReference type="EMBL" id="JAOB01000093">
    <property type="protein sequence ID" value="EUA07354.1"/>
    <property type="molecule type" value="Genomic_DNA"/>
</dbReference>
<reference evidence="1" key="1">
    <citation type="submission" date="2014-01" db="EMBL/GenBank/DDBJ databases">
        <authorList>
            <person name="Brown-Elliot B."/>
            <person name="Wallace R."/>
            <person name="Lenaerts A."/>
            <person name="Ordway D."/>
            <person name="DeGroote M.A."/>
            <person name="Parker T."/>
            <person name="Sizemore C."/>
            <person name="Tallon L.J."/>
            <person name="Sadzewicz L.K."/>
            <person name="Sengamalay N."/>
            <person name="Fraser C.M."/>
            <person name="Hine E."/>
            <person name="Shefchek K.A."/>
            <person name="Das S.P."/>
            <person name="Tettelin H."/>
        </authorList>
    </citation>
    <scope>NUCLEOTIDE SEQUENCE [LARGE SCALE GENOMIC DNA]</scope>
    <source>
        <strain evidence="1">4042</strain>
    </source>
</reference>
<accession>X7YJT1</accession>
<dbReference type="AntiFam" id="ANF00149">
    <property type="entry name" value="Shadow ORF (opposite cshA)"/>
</dbReference>